<comment type="caution">
    <text evidence="1">The sequence shown here is derived from an EMBL/GenBank/DDBJ whole genome shotgun (WGS) entry which is preliminary data.</text>
</comment>
<reference evidence="1 2" key="1">
    <citation type="submission" date="2019-01" db="EMBL/GenBank/DDBJ databases">
        <authorList>
            <person name="Chen W.-M."/>
        </authorList>
    </citation>
    <scope>NUCLEOTIDE SEQUENCE [LARGE SCALE GENOMIC DNA]</scope>
    <source>
        <strain evidence="1 2">BBQ-12</strain>
    </source>
</reference>
<proteinExistence type="predicted"/>
<evidence type="ECO:0000313" key="1">
    <source>
        <dbReference type="EMBL" id="RVT70013.1"/>
    </source>
</evidence>
<evidence type="ECO:0000313" key="2">
    <source>
        <dbReference type="Proteomes" id="UP000285211"/>
    </source>
</evidence>
<dbReference type="RefSeq" id="WP_196781478.1">
    <property type="nucleotide sequence ID" value="NZ_SACJ01000053.1"/>
</dbReference>
<gene>
    <name evidence="1" type="ORF">EOD40_17900</name>
</gene>
<protein>
    <submittedName>
        <fullName evidence="1">Uncharacterized protein</fullName>
    </submittedName>
</protein>
<keyword evidence="2" id="KW-1185">Reference proteome</keyword>
<feature type="non-terminal residue" evidence="1">
    <location>
        <position position="77"/>
    </location>
</feature>
<dbReference type="Proteomes" id="UP000285211">
    <property type="component" value="Unassembled WGS sequence"/>
</dbReference>
<dbReference type="AlphaFoldDB" id="A0A3S2UIY5"/>
<accession>A0A3S2UIY5</accession>
<organism evidence="1 2">
    <name type="scientific">Flavobacterium sufflavum</name>
    <dbReference type="NCBI Taxonomy" id="1921138"/>
    <lineage>
        <taxon>Bacteria</taxon>
        <taxon>Pseudomonadati</taxon>
        <taxon>Bacteroidota</taxon>
        <taxon>Flavobacteriia</taxon>
        <taxon>Flavobacteriales</taxon>
        <taxon>Flavobacteriaceae</taxon>
        <taxon>Flavobacterium</taxon>
    </lineage>
</organism>
<name>A0A3S2UIY5_9FLAO</name>
<dbReference type="EMBL" id="SACJ01000053">
    <property type="protein sequence ID" value="RVT70013.1"/>
    <property type="molecule type" value="Genomic_DNA"/>
</dbReference>
<sequence>MTQTAPSVGSGIWTFVGASGAAVITTPNSPATTITGVAAGTSVTVKWTVTNGTCSAFDNVTLQNDAQPVVSDQPNQT</sequence>